<dbReference type="EMBL" id="MK231081">
    <property type="protein sequence ID" value="QED42935.1"/>
    <property type="molecule type" value="Genomic_RNA"/>
</dbReference>
<keyword evidence="6 8" id="KW-0693">Viral RNA replication</keyword>
<organism evidence="10">
    <name type="scientific">Phakopsora totivirus E</name>
    <dbReference type="NCBI Taxonomy" id="2592700"/>
    <lineage>
        <taxon>Viruses</taxon>
        <taxon>Riboviria</taxon>
        <taxon>Orthornavirae</taxon>
        <taxon>Duplornaviricota</taxon>
        <taxon>Chrymotiviricetes</taxon>
        <taxon>Ghabrivirales</taxon>
        <taxon>Totiviridae</taxon>
    </lineage>
</organism>
<dbReference type="GO" id="GO:0000166">
    <property type="term" value="F:nucleotide binding"/>
    <property type="evidence" value="ECO:0007669"/>
    <property type="project" value="UniProtKB-KW"/>
</dbReference>
<dbReference type="InterPro" id="IPR043502">
    <property type="entry name" value="DNA/RNA_pol_sf"/>
</dbReference>
<evidence type="ECO:0000313" key="10">
    <source>
        <dbReference type="EMBL" id="QED42935.1"/>
    </source>
</evidence>
<dbReference type="PROSITE" id="PS50507">
    <property type="entry name" value="RDRP_SSRNA_POS"/>
    <property type="match status" value="1"/>
</dbReference>
<dbReference type="Pfam" id="PF02123">
    <property type="entry name" value="RdRP_4"/>
    <property type="match status" value="1"/>
</dbReference>
<dbReference type="GO" id="GO:0003723">
    <property type="term" value="F:RNA binding"/>
    <property type="evidence" value="ECO:0007669"/>
    <property type="project" value="InterPro"/>
</dbReference>
<feature type="domain" description="RdRp catalytic" evidence="9">
    <location>
        <begin position="389"/>
        <end position="505"/>
    </location>
</feature>
<gene>
    <name evidence="10" type="primary">ORF1</name>
</gene>
<sequence length="769" mass="87970">MYLSTEGSSNYVLCVYLEALNVTALYCSCSTSLLDCLAGTLLRVSRVQYGPDLFPYGMLDSQTIALDAFYVTSRSRRIAKLKRHSDIVKGVLKGEIVIPDTKVSSLHLRHITWVELRELGYDSLHERCWFVFPLVEHMYKVGTNMALITGLLIWAYVLPDEVRLWASHMDIWYWKFTGVDDFIKTIKTKFSLRLKALQNLLPVDLTPFFELEVLANRGMGSVDWDAEKENRVNPNLADFDADKVYETALNLFARVDSLGGKPKHLKWNDYWDNRWQWAPTGAFHSQYSDDDKFKAKDRLLRNKLDALNRMGDYSFEHFLSREPQIRAWSSTKYEWTKMRAIYGVDITNFIITGFAMGDCENVLSHMFPIGESATVAKVSSTVSEVLRNGVPFCFDFEDFNSQHSNSSMRAVLQAYLVQYSTRLSEEQKRAMVWIIQSIDDVMIKQPDGTWYQTTGTLLSGWRLTTFLNTVLNKIYIQLMTEKIKVSTHNGDDVLAAVTKFSDVQNLMAGAKRHNVRFQSQKCFLSSIAEFLRVDHAVNTGGQYLSRAVSTLVHGPTEMALPNNVLDIVKATHTRINEVIERGGEKEVVNNLFMVMMQYTAKKWHVTLEDILTYTKTHAIFGGMLEKSDPTHGDCNNQIIIQKKYVRDDSSEVLPEEHSYPGAFAYAKRVSKKMFNGEYLTEIYKAAKNTITSRSGLVKFTFKVESRRPTDVDVLNKAQYKMYRLKYEGVKIAMAKANGIPIVTVFDNIYKVASHIYSEKDLSKAVKILM</sequence>
<evidence type="ECO:0000256" key="6">
    <source>
        <dbReference type="ARBA" id="ARBA00022953"/>
    </source>
</evidence>
<evidence type="ECO:0000256" key="4">
    <source>
        <dbReference type="ARBA" id="ARBA00022695"/>
    </source>
</evidence>
<dbReference type="GO" id="GO:0039694">
    <property type="term" value="P:viral RNA genome replication"/>
    <property type="evidence" value="ECO:0007669"/>
    <property type="project" value="InterPro"/>
</dbReference>
<keyword evidence="4 8" id="KW-0548">Nucleotidyltransferase</keyword>
<proteinExistence type="inferred from homology"/>
<evidence type="ECO:0000256" key="8">
    <source>
        <dbReference type="RuleBase" id="RU364050"/>
    </source>
</evidence>
<name>A0A7G3KJN7_9VIRU</name>
<protein>
    <recommendedName>
        <fullName evidence="8">RNA-directed RNA polymerase</fullName>
        <ecNumber evidence="8">2.7.7.48</ecNumber>
    </recommendedName>
</protein>
<accession>A0A7G3KJN7</accession>
<dbReference type="SUPFAM" id="SSF56672">
    <property type="entry name" value="DNA/RNA polymerases"/>
    <property type="match status" value="1"/>
</dbReference>
<reference evidence="10" key="1">
    <citation type="submission" date="2018-11" db="EMBL/GenBank/DDBJ databases">
        <authorList>
            <person name="Jo Y."/>
            <person name="Cho W.K."/>
        </authorList>
    </citation>
    <scope>NUCLEOTIDE SEQUENCE</scope>
    <source>
        <strain evidence="10">Won</strain>
    </source>
</reference>
<evidence type="ECO:0000256" key="1">
    <source>
        <dbReference type="ARBA" id="ARBA00010455"/>
    </source>
</evidence>
<comment type="similarity">
    <text evidence="1">Belongs to the totiviridae RNA-directed RNA polymerase family.</text>
</comment>
<evidence type="ECO:0000256" key="3">
    <source>
        <dbReference type="ARBA" id="ARBA00022679"/>
    </source>
</evidence>
<evidence type="ECO:0000259" key="9">
    <source>
        <dbReference type="PROSITE" id="PS50507"/>
    </source>
</evidence>
<evidence type="ECO:0000256" key="7">
    <source>
        <dbReference type="ARBA" id="ARBA00048744"/>
    </source>
</evidence>
<keyword evidence="3 8" id="KW-0808">Transferase</keyword>
<keyword evidence="5 8" id="KW-0547">Nucleotide-binding</keyword>
<dbReference type="GO" id="GO:0003968">
    <property type="term" value="F:RNA-directed RNA polymerase activity"/>
    <property type="evidence" value="ECO:0007669"/>
    <property type="project" value="UniProtKB-KW"/>
</dbReference>
<keyword evidence="2 8" id="KW-0696">RNA-directed RNA polymerase</keyword>
<evidence type="ECO:0000256" key="5">
    <source>
        <dbReference type="ARBA" id="ARBA00022741"/>
    </source>
</evidence>
<comment type="catalytic activity">
    <reaction evidence="7 8">
        <text>RNA(n) + a ribonucleoside 5'-triphosphate = RNA(n+1) + diphosphate</text>
        <dbReference type="Rhea" id="RHEA:21248"/>
        <dbReference type="Rhea" id="RHEA-COMP:14527"/>
        <dbReference type="Rhea" id="RHEA-COMP:17342"/>
        <dbReference type="ChEBI" id="CHEBI:33019"/>
        <dbReference type="ChEBI" id="CHEBI:61557"/>
        <dbReference type="ChEBI" id="CHEBI:140395"/>
        <dbReference type="EC" id="2.7.7.48"/>
    </reaction>
</comment>
<dbReference type="EC" id="2.7.7.48" evidence="8"/>
<dbReference type="InterPro" id="IPR007094">
    <property type="entry name" value="RNA-dir_pol_PSvirus"/>
</dbReference>
<dbReference type="GO" id="GO:0006351">
    <property type="term" value="P:DNA-templated transcription"/>
    <property type="evidence" value="ECO:0007669"/>
    <property type="project" value="InterPro"/>
</dbReference>
<evidence type="ECO:0000256" key="2">
    <source>
        <dbReference type="ARBA" id="ARBA00022484"/>
    </source>
</evidence>
<dbReference type="InterPro" id="IPR001795">
    <property type="entry name" value="RNA-dir_pol_luteovirus"/>
</dbReference>